<name>A0ACC0LLR3_RHOML</name>
<keyword evidence="2" id="KW-1185">Reference proteome</keyword>
<evidence type="ECO:0000313" key="2">
    <source>
        <dbReference type="Proteomes" id="UP001062846"/>
    </source>
</evidence>
<dbReference type="EMBL" id="CM046399">
    <property type="protein sequence ID" value="KAI8529471.1"/>
    <property type="molecule type" value="Genomic_DNA"/>
</dbReference>
<dbReference type="Proteomes" id="UP001062846">
    <property type="component" value="Chromosome 12"/>
</dbReference>
<sequence length="82" mass="9042">MLPIVSTNGGDHAIGTDNVEKIEGFQEIASASGKMVAWNPTMLGRFRKEQDLMLLDNNSKDLDVVSLMSCMPLVESMDLQKE</sequence>
<proteinExistence type="predicted"/>
<gene>
    <name evidence="1" type="ORF">RHMOL_Rhmol12G0227100</name>
</gene>
<protein>
    <submittedName>
        <fullName evidence="1">Uncharacterized protein</fullName>
    </submittedName>
</protein>
<reference evidence="1" key="1">
    <citation type="submission" date="2022-02" db="EMBL/GenBank/DDBJ databases">
        <title>Plant Genome Project.</title>
        <authorList>
            <person name="Zhang R.-G."/>
        </authorList>
    </citation>
    <scope>NUCLEOTIDE SEQUENCE</scope>
    <source>
        <strain evidence="1">AT1</strain>
    </source>
</reference>
<comment type="caution">
    <text evidence="1">The sequence shown here is derived from an EMBL/GenBank/DDBJ whole genome shotgun (WGS) entry which is preliminary data.</text>
</comment>
<organism evidence="1 2">
    <name type="scientific">Rhododendron molle</name>
    <name type="common">Chinese azalea</name>
    <name type="synonym">Azalea mollis</name>
    <dbReference type="NCBI Taxonomy" id="49168"/>
    <lineage>
        <taxon>Eukaryota</taxon>
        <taxon>Viridiplantae</taxon>
        <taxon>Streptophyta</taxon>
        <taxon>Embryophyta</taxon>
        <taxon>Tracheophyta</taxon>
        <taxon>Spermatophyta</taxon>
        <taxon>Magnoliopsida</taxon>
        <taxon>eudicotyledons</taxon>
        <taxon>Gunneridae</taxon>
        <taxon>Pentapetalae</taxon>
        <taxon>asterids</taxon>
        <taxon>Ericales</taxon>
        <taxon>Ericaceae</taxon>
        <taxon>Ericoideae</taxon>
        <taxon>Rhodoreae</taxon>
        <taxon>Rhododendron</taxon>
    </lineage>
</organism>
<evidence type="ECO:0000313" key="1">
    <source>
        <dbReference type="EMBL" id="KAI8529471.1"/>
    </source>
</evidence>
<accession>A0ACC0LLR3</accession>